<dbReference type="AlphaFoldDB" id="A0A0W8E8F5"/>
<comment type="caution">
    <text evidence="2">The sequence shown here is derived from an EMBL/GenBank/DDBJ whole genome shotgun (WGS) entry which is preliminary data.</text>
</comment>
<keyword evidence="1" id="KW-0472">Membrane</keyword>
<keyword evidence="1" id="KW-0812">Transmembrane</keyword>
<reference evidence="2" key="1">
    <citation type="journal article" date="2015" name="Proc. Natl. Acad. Sci. U.S.A.">
        <title>Networks of energetic and metabolic interactions define dynamics in microbial communities.</title>
        <authorList>
            <person name="Embree M."/>
            <person name="Liu J.K."/>
            <person name="Al-Bassam M.M."/>
            <person name="Zengler K."/>
        </authorList>
    </citation>
    <scope>NUCLEOTIDE SEQUENCE</scope>
</reference>
<feature type="transmembrane region" description="Helical" evidence="1">
    <location>
        <begin position="26"/>
        <end position="47"/>
    </location>
</feature>
<proteinExistence type="predicted"/>
<name>A0A0W8E8F5_9ZZZZ</name>
<evidence type="ECO:0000313" key="2">
    <source>
        <dbReference type="EMBL" id="KUG04717.1"/>
    </source>
</evidence>
<accession>A0A0W8E8F5</accession>
<sequence>MRSRKSERIIKKEQDTSRVERLRLKYNLLGILVLVLMGILAFDLGGIGTRIARFLVG</sequence>
<organism evidence="2">
    <name type="scientific">hydrocarbon metagenome</name>
    <dbReference type="NCBI Taxonomy" id="938273"/>
    <lineage>
        <taxon>unclassified sequences</taxon>
        <taxon>metagenomes</taxon>
        <taxon>ecological metagenomes</taxon>
    </lineage>
</organism>
<evidence type="ECO:0000256" key="1">
    <source>
        <dbReference type="SAM" id="Phobius"/>
    </source>
</evidence>
<keyword evidence="1" id="KW-1133">Transmembrane helix</keyword>
<gene>
    <name evidence="2" type="ORF">ASZ90_017856</name>
</gene>
<protein>
    <submittedName>
        <fullName evidence="2">Uncharacterized protein</fullName>
    </submittedName>
</protein>
<dbReference type="EMBL" id="LNQE01001842">
    <property type="protein sequence ID" value="KUG04717.1"/>
    <property type="molecule type" value="Genomic_DNA"/>
</dbReference>